<proteinExistence type="predicted"/>
<evidence type="ECO:0000313" key="4">
    <source>
        <dbReference type="EMBL" id="MBC3917385.1"/>
    </source>
</evidence>
<protein>
    <submittedName>
        <fullName evidence="4">Type IV pilus biogenesis/stability protein PilW</fullName>
    </submittedName>
</protein>
<keyword evidence="5" id="KW-1185">Reference proteome</keyword>
<dbReference type="PROSITE" id="PS50005">
    <property type="entry name" value="TPR"/>
    <property type="match status" value="2"/>
</dbReference>
<keyword evidence="2 3" id="KW-0802">TPR repeat</keyword>
<organism evidence="4 5">
    <name type="scientific">Undibacterium hunanense</name>
    <dbReference type="NCBI Taxonomy" id="2762292"/>
    <lineage>
        <taxon>Bacteria</taxon>
        <taxon>Pseudomonadati</taxon>
        <taxon>Pseudomonadota</taxon>
        <taxon>Betaproteobacteria</taxon>
        <taxon>Burkholderiales</taxon>
        <taxon>Oxalobacteraceae</taxon>
        <taxon>Undibacterium</taxon>
    </lineage>
</organism>
<reference evidence="4 5" key="1">
    <citation type="submission" date="2020-08" db="EMBL/GenBank/DDBJ databases">
        <title>Novel species isolated from subtropical streams in China.</title>
        <authorList>
            <person name="Lu H."/>
        </authorList>
    </citation>
    <scope>NUCLEOTIDE SEQUENCE [LARGE SCALE GENOMIC DNA]</scope>
    <source>
        <strain evidence="4 5">CY18W</strain>
    </source>
</reference>
<dbReference type="PANTHER" id="PTHR44858:SF1">
    <property type="entry name" value="UDP-N-ACETYLGLUCOSAMINE--PEPTIDE N-ACETYLGLUCOSAMINYLTRANSFERASE SPINDLY-RELATED"/>
    <property type="match status" value="1"/>
</dbReference>
<dbReference type="InterPro" id="IPR050498">
    <property type="entry name" value="Ycf3"/>
</dbReference>
<dbReference type="PROSITE" id="PS51257">
    <property type="entry name" value="PROKAR_LIPOPROTEIN"/>
    <property type="match status" value="1"/>
</dbReference>
<dbReference type="Pfam" id="PF14559">
    <property type="entry name" value="TPR_19"/>
    <property type="match status" value="1"/>
</dbReference>
<dbReference type="InterPro" id="IPR019734">
    <property type="entry name" value="TPR_rpt"/>
</dbReference>
<keyword evidence="1" id="KW-0677">Repeat</keyword>
<dbReference type="PANTHER" id="PTHR44858">
    <property type="entry name" value="TETRATRICOPEPTIDE REPEAT PROTEIN 6"/>
    <property type="match status" value="1"/>
</dbReference>
<dbReference type="Pfam" id="PF13432">
    <property type="entry name" value="TPR_16"/>
    <property type="match status" value="1"/>
</dbReference>
<evidence type="ECO:0000256" key="1">
    <source>
        <dbReference type="ARBA" id="ARBA00022737"/>
    </source>
</evidence>
<dbReference type="InterPro" id="IPR013360">
    <property type="entry name" value="Pilus_4_PilW"/>
</dbReference>
<evidence type="ECO:0000313" key="5">
    <source>
        <dbReference type="Proteomes" id="UP000650424"/>
    </source>
</evidence>
<dbReference type="NCBIfam" id="TIGR02521">
    <property type="entry name" value="type_IV_pilW"/>
    <property type="match status" value="1"/>
</dbReference>
<dbReference type="InterPro" id="IPR011990">
    <property type="entry name" value="TPR-like_helical_dom_sf"/>
</dbReference>
<dbReference type="SMART" id="SM00028">
    <property type="entry name" value="TPR"/>
    <property type="match status" value="4"/>
</dbReference>
<comment type="caution">
    <text evidence="4">The sequence shown here is derived from an EMBL/GenBank/DDBJ whole genome shotgun (WGS) entry which is preliminary data.</text>
</comment>
<accession>A0ABR6ZPG3</accession>
<name>A0ABR6ZPG3_9BURK</name>
<gene>
    <name evidence="4" type="primary">pilW</name>
    <name evidence="4" type="ORF">H8L32_07870</name>
</gene>
<feature type="repeat" description="TPR" evidence="3">
    <location>
        <begin position="80"/>
        <end position="113"/>
    </location>
</feature>
<feature type="repeat" description="TPR" evidence="3">
    <location>
        <begin position="46"/>
        <end position="79"/>
    </location>
</feature>
<sequence length="264" mass="29741">MRHHLLTGMLIVLALGLSACGSKPRLEGDQPEENVSSEKMEARKRASIRMQLAIDYYKQGQQKVALEEIRQALLITPDLVDAYSVRALIFMESGEKQLAEENFLYALKLSPGNSDIENNYGWFLCLNGREKQGLVYLDKVIKDPAYATPGKALNNAGLCSLRLKDPLGAERYFLQGLREDPASPAINANLAKILFDRGEYSQARFYINRVLKFDVLAADVLWLAIRIEKKMGDEGAVSGLATQLRRRHPNSKEYSLYQRGVFNE</sequence>
<evidence type="ECO:0000256" key="2">
    <source>
        <dbReference type="ARBA" id="ARBA00022803"/>
    </source>
</evidence>
<dbReference type="Gene3D" id="1.25.40.10">
    <property type="entry name" value="Tetratricopeptide repeat domain"/>
    <property type="match status" value="1"/>
</dbReference>
<evidence type="ECO:0000256" key="3">
    <source>
        <dbReference type="PROSITE-ProRule" id="PRU00339"/>
    </source>
</evidence>
<dbReference type="SUPFAM" id="SSF48452">
    <property type="entry name" value="TPR-like"/>
    <property type="match status" value="1"/>
</dbReference>
<dbReference type="Proteomes" id="UP000650424">
    <property type="component" value="Unassembled WGS sequence"/>
</dbReference>
<dbReference type="EMBL" id="JACOGF010000003">
    <property type="protein sequence ID" value="MBC3917385.1"/>
    <property type="molecule type" value="Genomic_DNA"/>
</dbReference>